<dbReference type="Gene3D" id="3.40.50.200">
    <property type="entry name" value="Peptidase S8/S53 domain"/>
    <property type="match status" value="1"/>
</dbReference>
<proteinExistence type="inferred from homology"/>
<protein>
    <submittedName>
        <fullName evidence="9">S8 family serine peptidase</fullName>
    </submittedName>
</protein>
<feature type="chain" id="PRO_5046359480" evidence="7">
    <location>
        <begin position="30"/>
        <end position="1118"/>
    </location>
</feature>
<name>A0ABV8LQ93_9ACTN</name>
<evidence type="ECO:0000256" key="5">
    <source>
        <dbReference type="PROSITE-ProRule" id="PRU01240"/>
    </source>
</evidence>
<feature type="active site" description="Charge relay system" evidence="5">
    <location>
        <position position="269"/>
    </location>
</feature>
<dbReference type="EMBL" id="JBHSAY010000009">
    <property type="protein sequence ID" value="MFC4132919.1"/>
    <property type="molecule type" value="Genomic_DNA"/>
</dbReference>
<dbReference type="InterPro" id="IPR050131">
    <property type="entry name" value="Peptidase_S8_subtilisin-like"/>
</dbReference>
<keyword evidence="3 5" id="KW-0378">Hydrolase</keyword>
<dbReference type="PROSITE" id="PS00137">
    <property type="entry name" value="SUBTILASE_HIS"/>
    <property type="match status" value="1"/>
</dbReference>
<keyword evidence="2 5" id="KW-0645">Protease</keyword>
<feature type="active site" description="Charge relay system" evidence="5">
    <location>
        <position position="444"/>
    </location>
</feature>
<dbReference type="PANTHER" id="PTHR43806:SF11">
    <property type="entry name" value="CEREVISIN-RELATED"/>
    <property type="match status" value="1"/>
</dbReference>
<organism evidence="9 10">
    <name type="scientific">Hamadaea flava</name>
    <dbReference type="NCBI Taxonomy" id="1742688"/>
    <lineage>
        <taxon>Bacteria</taxon>
        <taxon>Bacillati</taxon>
        <taxon>Actinomycetota</taxon>
        <taxon>Actinomycetes</taxon>
        <taxon>Micromonosporales</taxon>
        <taxon>Micromonosporaceae</taxon>
        <taxon>Hamadaea</taxon>
    </lineage>
</organism>
<feature type="active site" description="Charge relay system" evidence="5">
    <location>
        <position position="233"/>
    </location>
</feature>
<evidence type="ECO:0000256" key="2">
    <source>
        <dbReference type="ARBA" id="ARBA00022670"/>
    </source>
</evidence>
<dbReference type="PRINTS" id="PR00723">
    <property type="entry name" value="SUBTILISIN"/>
</dbReference>
<comment type="similarity">
    <text evidence="1 5 6">Belongs to the peptidase S8 family.</text>
</comment>
<dbReference type="InterPro" id="IPR023827">
    <property type="entry name" value="Peptidase_S8_Asp-AS"/>
</dbReference>
<evidence type="ECO:0000259" key="8">
    <source>
        <dbReference type="Pfam" id="PF00082"/>
    </source>
</evidence>
<keyword evidence="7" id="KW-0732">Signal</keyword>
<evidence type="ECO:0000256" key="6">
    <source>
        <dbReference type="RuleBase" id="RU003355"/>
    </source>
</evidence>
<reference evidence="10" key="1">
    <citation type="journal article" date="2019" name="Int. J. Syst. Evol. Microbiol.">
        <title>The Global Catalogue of Microorganisms (GCM) 10K type strain sequencing project: providing services to taxonomists for standard genome sequencing and annotation.</title>
        <authorList>
            <consortium name="The Broad Institute Genomics Platform"/>
            <consortium name="The Broad Institute Genome Sequencing Center for Infectious Disease"/>
            <person name="Wu L."/>
            <person name="Ma J."/>
        </authorList>
    </citation>
    <scope>NUCLEOTIDE SEQUENCE [LARGE SCALE GENOMIC DNA]</scope>
    <source>
        <strain evidence="10">CGMCC 4.7289</strain>
    </source>
</reference>
<dbReference type="Gene3D" id="2.60.40.10">
    <property type="entry name" value="Immunoglobulins"/>
    <property type="match status" value="1"/>
</dbReference>
<keyword evidence="4 5" id="KW-0720">Serine protease</keyword>
<evidence type="ECO:0000256" key="3">
    <source>
        <dbReference type="ARBA" id="ARBA00022801"/>
    </source>
</evidence>
<evidence type="ECO:0000313" key="10">
    <source>
        <dbReference type="Proteomes" id="UP001595816"/>
    </source>
</evidence>
<dbReference type="Proteomes" id="UP001595816">
    <property type="component" value="Unassembled WGS sequence"/>
</dbReference>
<dbReference type="InterPro" id="IPR015500">
    <property type="entry name" value="Peptidase_S8_subtilisin-rel"/>
</dbReference>
<dbReference type="InterPro" id="IPR000209">
    <property type="entry name" value="Peptidase_S8/S53_dom"/>
</dbReference>
<dbReference type="InterPro" id="IPR036852">
    <property type="entry name" value="Peptidase_S8/S53_dom_sf"/>
</dbReference>
<dbReference type="InterPro" id="IPR013783">
    <property type="entry name" value="Ig-like_fold"/>
</dbReference>
<feature type="signal peptide" evidence="7">
    <location>
        <begin position="1"/>
        <end position="29"/>
    </location>
</feature>
<dbReference type="RefSeq" id="WP_253752243.1">
    <property type="nucleotide sequence ID" value="NZ_JAMZDZ010000001.1"/>
</dbReference>
<evidence type="ECO:0000256" key="4">
    <source>
        <dbReference type="ARBA" id="ARBA00022825"/>
    </source>
</evidence>
<keyword evidence="10" id="KW-1185">Reference proteome</keyword>
<dbReference type="PANTHER" id="PTHR43806">
    <property type="entry name" value="PEPTIDASE S8"/>
    <property type="match status" value="1"/>
</dbReference>
<dbReference type="PROSITE" id="PS51892">
    <property type="entry name" value="SUBTILASE"/>
    <property type="match status" value="1"/>
</dbReference>
<dbReference type="InterPro" id="IPR022398">
    <property type="entry name" value="Peptidase_S8_His-AS"/>
</dbReference>
<dbReference type="Pfam" id="PF00082">
    <property type="entry name" value="Peptidase_S8"/>
    <property type="match status" value="1"/>
</dbReference>
<dbReference type="PROSITE" id="PS00138">
    <property type="entry name" value="SUBTILASE_SER"/>
    <property type="match status" value="1"/>
</dbReference>
<gene>
    <name evidence="9" type="ORF">ACFOZ4_20100</name>
</gene>
<evidence type="ECO:0000256" key="7">
    <source>
        <dbReference type="SAM" id="SignalP"/>
    </source>
</evidence>
<evidence type="ECO:0000256" key="1">
    <source>
        <dbReference type="ARBA" id="ARBA00011073"/>
    </source>
</evidence>
<accession>A0ABV8LQ93</accession>
<sequence>MLRHRREGSRVLAAAFALAVLVGGVPAGAAPSGPVNANPTATTNGGIRATLPGRAHTVTLITGDVLRVADSGRISVIRGNGRDHITFASYQSKGHLHVIPSDARPLLAAGRLDSRLFDVTALIQFRYDDRRVDLPLIVTAKSAPPADTGLKLTRSLKAVHGSAGRADKGKLGTLWKGLTGSDSRLAAQPLATAKIWLDGVRKPTLDVSVPLIGAPTAWQAGYTGAGVKVAVLDTGIDETHPDLAGKVIARQNFAAADYPDEDDRDHVGHGTHVASTIAGSGAASGGRYKGVAPDAQLLNGKICVDVGCAESWILAGMQWAAEQGADVVNLSLGGPDTPDIDPLEQAVNDLTAQYGTLFVIAAGNDGEFGDRTVGSPASADAALAVAATSKTDELAEFSSRGPRVGDAAVKPEISAPGVDIVAACSSVGFLCTPGEPYATLSGTSMATPHTVGSAALLVQEHPQWTPAQVKATLMGSAKPLDGIAAFGQGAGRVDVARAIGQTITAEAPSVSFGLAAWPHGDDTPITKTVTYHNSGTADVTLTLALHTTGAGDPGSLFSLSAPTVTVPAGGSASVTLTADTRADVADGFYSGQLVGTASGVSVSVPYGVEKEVESYDITFEHISRDGTPNDSHLTILNGGGVSEYVLFGGGAETIRLPKGEYFVNSWLDDLDERSTTMLIQPKLVVAATGTAVLDMRTARPVRTKVPDPAAINVATILDAEYTFPNGSAAGFGLLGDEGLGKLYSGLIGPSPVEGLSSSVTSGWATPGPDGTLFNAPSMYNLAWYFPKSFPTGLDKQLAKRDLATVKATYHQNAPGLESVVFSHPTPVNDPLGGGWSMGVSFQTPFQRTLYFNGDAAWQDEYQEQDWSDPEGGKWAYQTGPRRVLKPGRTTAESWNAPVFGPAFGTAQYPFQYLVRSGDELIIGPPTFGDGAGHAGFSAYASAKSTLYRNGVKIAESTDPYLDVEVPPEAANYKVVTEVTRDSRFSTKVTASWSFRSKHVEVGDDPLAGFARLPVTSVSFAPDIDAATGLASPAPIAMVPITVAGQPDSGTAPLRKLKVDYSTDGGKTWHSVLVVQAGPAWYAFLPQKAGSTISLRAQGSDASGVVVEQTIIGAYQVKK</sequence>
<dbReference type="SUPFAM" id="SSF52743">
    <property type="entry name" value="Subtilisin-like"/>
    <property type="match status" value="1"/>
</dbReference>
<comment type="caution">
    <text evidence="9">The sequence shown here is derived from an EMBL/GenBank/DDBJ whole genome shotgun (WGS) entry which is preliminary data.</text>
</comment>
<dbReference type="InterPro" id="IPR023828">
    <property type="entry name" value="Peptidase_S8_Ser-AS"/>
</dbReference>
<feature type="domain" description="Peptidase S8/S53" evidence="8">
    <location>
        <begin position="224"/>
        <end position="491"/>
    </location>
</feature>
<dbReference type="PROSITE" id="PS00136">
    <property type="entry name" value="SUBTILASE_ASP"/>
    <property type="match status" value="1"/>
</dbReference>
<evidence type="ECO:0000313" key="9">
    <source>
        <dbReference type="EMBL" id="MFC4132919.1"/>
    </source>
</evidence>